<proteinExistence type="predicted"/>
<dbReference type="AlphaFoldDB" id="A0A239H0U5"/>
<feature type="modified residue" description="Phosphohistidine" evidence="2">
    <location>
        <position position="57"/>
    </location>
</feature>
<dbReference type="GO" id="GO:0004672">
    <property type="term" value="F:protein kinase activity"/>
    <property type="evidence" value="ECO:0007669"/>
    <property type="project" value="UniProtKB-ARBA"/>
</dbReference>
<keyword evidence="1" id="KW-0902">Two-component regulatory system</keyword>
<keyword evidence="5" id="KW-1185">Reference proteome</keyword>
<dbReference type="Pfam" id="PF01627">
    <property type="entry name" value="Hpt"/>
    <property type="match status" value="1"/>
</dbReference>
<dbReference type="Gene3D" id="1.20.120.160">
    <property type="entry name" value="HPT domain"/>
    <property type="match status" value="1"/>
</dbReference>
<evidence type="ECO:0000313" key="5">
    <source>
        <dbReference type="Proteomes" id="UP000198339"/>
    </source>
</evidence>
<gene>
    <name evidence="4" type="ORF">SAMN06295955_104196</name>
</gene>
<evidence type="ECO:0000313" key="4">
    <source>
        <dbReference type="EMBL" id="SNS75049.1"/>
    </source>
</evidence>
<accession>A0A239H0U5</accession>
<protein>
    <submittedName>
        <fullName evidence="4">HPt (Histidine-containing phosphotransfer) domain-containing protein</fullName>
    </submittedName>
</protein>
<dbReference type="EMBL" id="FZPA01000004">
    <property type="protein sequence ID" value="SNS75049.1"/>
    <property type="molecule type" value="Genomic_DNA"/>
</dbReference>
<dbReference type="PROSITE" id="PS50894">
    <property type="entry name" value="HPT"/>
    <property type="match status" value="1"/>
</dbReference>
<evidence type="ECO:0000259" key="3">
    <source>
        <dbReference type="PROSITE" id="PS50894"/>
    </source>
</evidence>
<dbReference type="RefSeq" id="WP_089215487.1">
    <property type="nucleotide sequence ID" value="NZ_CP076394.1"/>
</dbReference>
<reference evidence="4 5" key="1">
    <citation type="submission" date="2017-06" db="EMBL/GenBank/DDBJ databases">
        <authorList>
            <person name="Kim H.J."/>
            <person name="Triplett B.A."/>
        </authorList>
    </citation>
    <scope>NUCLEOTIDE SEQUENCE [LARGE SCALE GENOMIC DNA]</scope>
    <source>
        <strain evidence="4 5">DS15</strain>
    </source>
</reference>
<keyword evidence="2" id="KW-0597">Phosphoprotein</keyword>
<dbReference type="Proteomes" id="UP000198339">
    <property type="component" value="Unassembled WGS sequence"/>
</dbReference>
<dbReference type="InterPro" id="IPR036641">
    <property type="entry name" value="HPT_dom_sf"/>
</dbReference>
<dbReference type="GO" id="GO:0000160">
    <property type="term" value="P:phosphorelay signal transduction system"/>
    <property type="evidence" value="ECO:0007669"/>
    <property type="project" value="UniProtKB-KW"/>
</dbReference>
<organism evidence="4 5">
    <name type="scientific">Sphingopyxis indica</name>
    <dbReference type="NCBI Taxonomy" id="436663"/>
    <lineage>
        <taxon>Bacteria</taxon>
        <taxon>Pseudomonadati</taxon>
        <taxon>Pseudomonadota</taxon>
        <taxon>Alphaproteobacteria</taxon>
        <taxon>Sphingomonadales</taxon>
        <taxon>Sphingomonadaceae</taxon>
        <taxon>Sphingopyxis</taxon>
    </lineage>
</organism>
<evidence type="ECO:0000256" key="2">
    <source>
        <dbReference type="PROSITE-ProRule" id="PRU00110"/>
    </source>
</evidence>
<dbReference type="InterPro" id="IPR008207">
    <property type="entry name" value="Sig_transdc_His_kin_Hpt_dom"/>
</dbReference>
<dbReference type="OrthoDB" id="7448591at2"/>
<dbReference type="SUPFAM" id="SSF47226">
    <property type="entry name" value="Histidine-containing phosphotransfer domain, HPT domain"/>
    <property type="match status" value="1"/>
</dbReference>
<sequence>MDETLVDWEEFRATRSQLGAAFIRILGYFREDGTKSVAAIEEAMRARDARGLVMPAHTLKSEARQFGAERLGALSEDIEMFARRCVESQVSPEEYLPRVVELRTLFEQTLGALEREANPLVQRRPASFGRAAPSY</sequence>
<feature type="domain" description="HPt" evidence="3">
    <location>
        <begin position="18"/>
        <end position="113"/>
    </location>
</feature>
<name>A0A239H0U5_9SPHN</name>
<evidence type="ECO:0000256" key="1">
    <source>
        <dbReference type="ARBA" id="ARBA00023012"/>
    </source>
</evidence>